<keyword evidence="1" id="KW-0418">Kinase</keyword>
<protein>
    <submittedName>
        <fullName evidence="1">Hexokinase4</fullName>
    </submittedName>
</protein>
<organism evidence="1">
    <name type="scientific">Zea mays</name>
    <name type="common">Maize</name>
    <dbReference type="NCBI Taxonomy" id="4577"/>
    <lineage>
        <taxon>Eukaryota</taxon>
        <taxon>Viridiplantae</taxon>
        <taxon>Streptophyta</taxon>
        <taxon>Embryophyta</taxon>
        <taxon>Tracheophyta</taxon>
        <taxon>Spermatophyta</taxon>
        <taxon>Magnoliopsida</taxon>
        <taxon>Liliopsida</taxon>
        <taxon>Poales</taxon>
        <taxon>Poaceae</taxon>
        <taxon>PACMAD clade</taxon>
        <taxon>Panicoideae</taxon>
        <taxon>Andropogonodae</taxon>
        <taxon>Andropogoneae</taxon>
        <taxon>Tripsacinae</taxon>
        <taxon>Zea</taxon>
    </lineage>
</organism>
<name>A0A1D6N1Q0_MAIZE</name>
<accession>A0A1D6N1Q0</accession>
<dbReference type="EMBL" id="CM007649">
    <property type="protein sequence ID" value="ONM34643.1"/>
    <property type="molecule type" value="Genomic_DNA"/>
</dbReference>
<reference evidence="1" key="1">
    <citation type="submission" date="2015-12" db="EMBL/GenBank/DDBJ databases">
        <title>Update maize B73 reference genome by single molecule sequencing technologies.</title>
        <authorList>
            <consortium name="Maize Genome Sequencing Project"/>
            <person name="Ware D."/>
        </authorList>
    </citation>
    <scope>NUCLEOTIDE SEQUENCE [LARGE SCALE GENOMIC DNA]</scope>
    <source>
        <tissue evidence="1">Seedling</tissue>
    </source>
</reference>
<sequence length="135" mass="14636">MFFSAGVVAFASSLIGPLSGGFEQFRCVMPPALAAPQPRRMAATWGKRCWVDACIHGEVWWPEAAIKGGAELGLLGHGSTYTLLCPRRWGSQAPGCIPPWHCWPGAFSVRLESLLGEAPFGVQEYLVTMMSSRNP</sequence>
<dbReference type="GO" id="GO:0016301">
    <property type="term" value="F:kinase activity"/>
    <property type="evidence" value="ECO:0007669"/>
    <property type="project" value="UniProtKB-KW"/>
</dbReference>
<dbReference type="AlphaFoldDB" id="A0A1D6N1Q0"/>
<proteinExistence type="predicted"/>
<keyword evidence="1" id="KW-0808">Transferase</keyword>
<gene>
    <name evidence="1" type="ORF">ZEAMMB73_Zm00001d042146</name>
</gene>
<evidence type="ECO:0000313" key="1">
    <source>
        <dbReference type="EMBL" id="ONM34643.1"/>
    </source>
</evidence>